<sequence>MVHYQGAVLYLDILGISNLTKKKVKLTPEDYEAWGVKKISEWNEHFFCAKLLVAFRTCLEDVKQRYENIKVTQLSDCAFIWSKDAAAVAKAAQDLMWALTRVGVLCRGGIAYGEIIEPDSVAKSIGQFVLGEAVTMAVECEGKGKGCRLFTHPELVLKLTGTGPRSERFAEDSFAELLNPLSGESADEFRWYLQNLPQSPVKSAQAKHLALLELMAALMCSPRFNWNGSSEAGRLQLACSITCLSKAAHMLLPSSDTLFNVNQLMVTEIRRTQEQQNKRLQLWGSQAANAFDRIKARGSKLRGALQSE</sequence>
<evidence type="ECO:0000313" key="2">
    <source>
        <dbReference type="Proteomes" id="UP000183613"/>
    </source>
</evidence>
<dbReference type="EMBL" id="FNUD01000002">
    <property type="protein sequence ID" value="SEE93605.1"/>
    <property type="molecule type" value="Genomic_DNA"/>
</dbReference>
<dbReference type="Gene3D" id="3.30.70.1230">
    <property type="entry name" value="Nucleotide cyclase"/>
    <property type="match status" value="1"/>
</dbReference>
<gene>
    <name evidence="1" type="ORF">SAMN04489800_2943</name>
</gene>
<dbReference type="SUPFAM" id="SSF55073">
    <property type="entry name" value="Nucleotide cyclase"/>
    <property type="match status" value="1"/>
</dbReference>
<dbReference type="InterPro" id="IPR029787">
    <property type="entry name" value="Nucleotide_cyclase"/>
</dbReference>
<reference evidence="1" key="1">
    <citation type="submission" date="2016-10" db="EMBL/GenBank/DDBJ databases">
        <authorList>
            <person name="Varghese N."/>
            <person name="Submissions S."/>
        </authorList>
    </citation>
    <scope>NUCLEOTIDE SEQUENCE [LARGE SCALE GENOMIC DNA]</scope>
    <source>
        <strain evidence="1">LMG 25555</strain>
    </source>
</reference>
<protein>
    <recommendedName>
        <fullName evidence="3">Adenylate and Guanylate cyclase catalytic domain-containing protein</fullName>
    </recommendedName>
</protein>
<comment type="caution">
    <text evidence="1">The sequence shown here is derived from an EMBL/GenBank/DDBJ whole genome shotgun (WGS) entry which is preliminary data.</text>
</comment>
<name>A0A1H5MW69_PSEDM</name>
<proteinExistence type="predicted"/>
<dbReference type="Proteomes" id="UP000183613">
    <property type="component" value="Unassembled WGS sequence"/>
</dbReference>
<evidence type="ECO:0000313" key="1">
    <source>
        <dbReference type="EMBL" id="SEE93605.1"/>
    </source>
</evidence>
<dbReference type="OrthoDB" id="8480955at2"/>
<accession>A0A1H5MW69</accession>
<dbReference type="RefSeq" id="WP_053069512.1">
    <property type="nucleotide sequence ID" value="NZ_FNUD01000002.1"/>
</dbReference>
<dbReference type="AlphaFoldDB" id="A0A1H5MW69"/>
<evidence type="ECO:0008006" key="3">
    <source>
        <dbReference type="Google" id="ProtNLM"/>
    </source>
</evidence>
<organism evidence="1 2">
    <name type="scientific">Pseudomonas deceptionensis</name>
    <dbReference type="NCBI Taxonomy" id="882211"/>
    <lineage>
        <taxon>Bacteria</taxon>
        <taxon>Pseudomonadati</taxon>
        <taxon>Pseudomonadota</taxon>
        <taxon>Gammaproteobacteria</taxon>
        <taxon>Pseudomonadales</taxon>
        <taxon>Pseudomonadaceae</taxon>
        <taxon>Pseudomonas</taxon>
    </lineage>
</organism>
<keyword evidence="2" id="KW-1185">Reference proteome</keyword>